<organism evidence="1 2">
    <name type="scientific">Crenichthys baileyi</name>
    <name type="common">White River springfish</name>
    <dbReference type="NCBI Taxonomy" id="28760"/>
    <lineage>
        <taxon>Eukaryota</taxon>
        <taxon>Metazoa</taxon>
        <taxon>Chordata</taxon>
        <taxon>Craniata</taxon>
        <taxon>Vertebrata</taxon>
        <taxon>Euteleostomi</taxon>
        <taxon>Actinopterygii</taxon>
        <taxon>Neopterygii</taxon>
        <taxon>Teleostei</taxon>
        <taxon>Neoteleostei</taxon>
        <taxon>Acanthomorphata</taxon>
        <taxon>Ovalentaria</taxon>
        <taxon>Atherinomorphae</taxon>
        <taxon>Cyprinodontiformes</taxon>
        <taxon>Goodeidae</taxon>
        <taxon>Crenichthys</taxon>
    </lineage>
</organism>
<dbReference type="AlphaFoldDB" id="A0AAV9S8E8"/>
<protein>
    <submittedName>
        <fullName evidence="1">Uncharacterized protein</fullName>
    </submittedName>
</protein>
<accession>A0AAV9S8E8</accession>
<sequence>MDGWMDGWMNGWMDGWMDGWMGSTIGGHMDQRQVQLEDGATCCLSHLCLPGSSGVFDLLDPDLLWCVPLGLQACRHRVLDAQLPNLSVLQRTALSRKTQTLYPRTDLPPQPALSICY</sequence>
<name>A0AAV9S8E8_9TELE</name>
<reference evidence="1 2" key="1">
    <citation type="submission" date="2021-06" db="EMBL/GenBank/DDBJ databases">
        <authorList>
            <person name="Palmer J.M."/>
        </authorList>
    </citation>
    <scope>NUCLEOTIDE SEQUENCE [LARGE SCALE GENOMIC DNA]</scope>
    <source>
        <strain evidence="1 2">MEX-2019</strain>
        <tissue evidence="1">Muscle</tissue>
    </source>
</reference>
<keyword evidence="2" id="KW-1185">Reference proteome</keyword>
<proteinExistence type="predicted"/>
<feature type="non-terminal residue" evidence="1">
    <location>
        <position position="117"/>
    </location>
</feature>
<comment type="caution">
    <text evidence="1">The sequence shown here is derived from an EMBL/GenBank/DDBJ whole genome shotgun (WGS) entry which is preliminary data.</text>
</comment>
<evidence type="ECO:0000313" key="2">
    <source>
        <dbReference type="Proteomes" id="UP001311232"/>
    </source>
</evidence>
<dbReference type="EMBL" id="JAHHUM010000697">
    <property type="protein sequence ID" value="KAK5617570.1"/>
    <property type="molecule type" value="Genomic_DNA"/>
</dbReference>
<gene>
    <name evidence="1" type="ORF">CRENBAI_003718</name>
</gene>
<dbReference type="Proteomes" id="UP001311232">
    <property type="component" value="Unassembled WGS sequence"/>
</dbReference>
<evidence type="ECO:0000313" key="1">
    <source>
        <dbReference type="EMBL" id="KAK5617570.1"/>
    </source>
</evidence>